<evidence type="ECO:0000256" key="1">
    <source>
        <dbReference type="SAM" id="Phobius"/>
    </source>
</evidence>
<reference evidence="2 3" key="1">
    <citation type="submission" date="2017-11" db="EMBL/GenBank/DDBJ databases">
        <title>Genome-resolved metagenomics identifies genetic mobility, metabolic interactions, and unexpected diversity in perchlorate-reducing communities.</title>
        <authorList>
            <person name="Barnum T.P."/>
            <person name="Figueroa I.A."/>
            <person name="Carlstrom C.I."/>
            <person name="Lucas L.N."/>
            <person name="Engelbrektson A.L."/>
            <person name="Coates J.D."/>
        </authorList>
    </citation>
    <scope>NUCLEOTIDE SEQUENCE [LARGE SCALE GENOMIC DNA]</scope>
    <source>
        <strain evidence="2">BM301</strain>
    </source>
</reference>
<feature type="transmembrane region" description="Helical" evidence="1">
    <location>
        <begin position="108"/>
        <end position="127"/>
    </location>
</feature>
<sequence>MGQVALIARRLGTYLYTALLGYIMWNAWQVSGERYIVAEQGVGYWLGIATGVAMLLMLVYPWRKRRQFPVWLGGVKFWFRMHLGLGITVTCVVLLHSNFSLGSFNSQVALYCMMLVAASGLVGRYFYTQLHYGFSGKRKEIRDSVEKVLKHVDGLHALIPTPNSGDSWDLSEAEKLRKLAAKDEWKLREQLRLFEEQLKSQLCSEQYPQLKKAYSRKLRKVHKSIAAARALLLFERLFSLWHVIHVPFFIMLVASVIFHVIAVHMY</sequence>
<comment type="caution">
    <text evidence="2">The sequence shown here is derived from an EMBL/GenBank/DDBJ whole genome shotgun (WGS) entry which is preliminary data.</text>
</comment>
<dbReference type="Proteomes" id="UP000235015">
    <property type="component" value="Unassembled WGS sequence"/>
</dbReference>
<name>A0A2N6CTD8_9GAMM</name>
<feature type="transmembrane region" description="Helical" evidence="1">
    <location>
        <begin position="12"/>
        <end position="30"/>
    </location>
</feature>
<feature type="transmembrane region" description="Helical" evidence="1">
    <location>
        <begin position="83"/>
        <end position="102"/>
    </location>
</feature>
<dbReference type="EMBL" id="PKUN01000025">
    <property type="protein sequence ID" value="PLX60387.1"/>
    <property type="molecule type" value="Genomic_DNA"/>
</dbReference>
<evidence type="ECO:0000313" key="2">
    <source>
        <dbReference type="EMBL" id="PLX60387.1"/>
    </source>
</evidence>
<feature type="transmembrane region" description="Helical" evidence="1">
    <location>
        <begin position="244"/>
        <end position="263"/>
    </location>
</feature>
<dbReference type="AlphaFoldDB" id="A0A2N6CTD8"/>
<gene>
    <name evidence="2" type="ORF">C0630_16490</name>
</gene>
<accession>A0A2N6CTD8</accession>
<keyword evidence="1" id="KW-0472">Membrane</keyword>
<protein>
    <submittedName>
        <fullName evidence="2">Uncharacterized protein</fullName>
    </submittedName>
</protein>
<organism evidence="2 3">
    <name type="scientific">Sedimenticola selenatireducens</name>
    <dbReference type="NCBI Taxonomy" id="191960"/>
    <lineage>
        <taxon>Bacteria</taxon>
        <taxon>Pseudomonadati</taxon>
        <taxon>Pseudomonadota</taxon>
        <taxon>Gammaproteobacteria</taxon>
        <taxon>Chromatiales</taxon>
        <taxon>Sedimenticolaceae</taxon>
        <taxon>Sedimenticola</taxon>
    </lineage>
</organism>
<proteinExistence type="predicted"/>
<keyword evidence="1" id="KW-0812">Transmembrane</keyword>
<keyword evidence="1" id="KW-1133">Transmembrane helix</keyword>
<feature type="transmembrane region" description="Helical" evidence="1">
    <location>
        <begin position="42"/>
        <end position="62"/>
    </location>
</feature>
<evidence type="ECO:0000313" key="3">
    <source>
        <dbReference type="Proteomes" id="UP000235015"/>
    </source>
</evidence>